<reference evidence="1 2" key="2">
    <citation type="submission" date="2018-11" db="EMBL/GenBank/DDBJ databases">
        <authorList>
            <consortium name="Pathogen Informatics"/>
        </authorList>
    </citation>
    <scope>NUCLEOTIDE SEQUENCE [LARGE SCALE GENOMIC DNA]</scope>
</reference>
<sequence>YDKINSSVVAVFLDSSGVVWTYAVWDQIIQCAKAAIHVRETQCSKLDLLSSNKHMQEHERWCVVMCRSAETGEEKELRKMSDGTPCFIEGYNTSVCMNGTCQVHIIEFSFNCCSTYLVWPNFVSK</sequence>
<organism evidence="3">
    <name type="scientific">Gongylonema pulchrum</name>
    <dbReference type="NCBI Taxonomy" id="637853"/>
    <lineage>
        <taxon>Eukaryota</taxon>
        <taxon>Metazoa</taxon>
        <taxon>Ecdysozoa</taxon>
        <taxon>Nematoda</taxon>
        <taxon>Chromadorea</taxon>
        <taxon>Rhabditida</taxon>
        <taxon>Spirurina</taxon>
        <taxon>Spiruromorpha</taxon>
        <taxon>Spiruroidea</taxon>
        <taxon>Gongylonematidae</taxon>
        <taxon>Gongylonema</taxon>
    </lineage>
</organism>
<evidence type="ECO:0000313" key="3">
    <source>
        <dbReference type="WBParaSite" id="GPUH_0001573401-mRNA-1"/>
    </source>
</evidence>
<evidence type="ECO:0000313" key="2">
    <source>
        <dbReference type="Proteomes" id="UP000271098"/>
    </source>
</evidence>
<protein>
    <submittedName>
        <fullName evidence="3">PPM-type phosphatase domain-containing protein</fullName>
    </submittedName>
</protein>
<dbReference type="EMBL" id="UYRT01082815">
    <property type="protein sequence ID" value="VDN26521.1"/>
    <property type="molecule type" value="Genomic_DNA"/>
</dbReference>
<reference evidence="3" key="1">
    <citation type="submission" date="2016-06" db="UniProtKB">
        <authorList>
            <consortium name="WormBaseParasite"/>
        </authorList>
    </citation>
    <scope>IDENTIFICATION</scope>
</reference>
<dbReference type="Proteomes" id="UP000271098">
    <property type="component" value="Unassembled WGS sequence"/>
</dbReference>
<proteinExistence type="predicted"/>
<name>A0A183E421_9BILA</name>
<accession>A0A183E421</accession>
<dbReference type="WBParaSite" id="GPUH_0001573401-mRNA-1">
    <property type="protein sequence ID" value="GPUH_0001573401-mRNA-1"/>
    <property type="gene ID" value="GPUH_0001573401"/>
</dbReference>
<keyword evidence="2" id="KW-1185">Reference proteome</keyword>
<evidence type="ECO:0000313" key="1">
    <source>
        <dbReference type="EMBL" id="VDN26521.1"/>
    </source>
</evidence>
<gene>
    <name evidence="1" type="ORF">GPUH_LOCUS15712</name>
</gene>
<dbReference type="OrthoDB" id="5814375at2759"/>
<dbReference type="AlphaFoldDB" id="A0A183E421"/>